<dbReference type="InterPro" id="IPR032675">
    <property type="entry name" value="LRR_dom_sf"/>
</dbReference>
<dbReference type="AlphaFoldDB" id="A0AAV7HNZ7"/>
<dbReference type="Gene3D" id="3.80.10.10">
    <property type="entry name" value="Ribonuclease Inhibitor"/>
    <property type="match status" value="1"/>
</dbReference>
<comment type="caution">
    <text evidence="1">The sequence shown here is derived from an EMBL/GenBank/DDBJ whole genome shotgun (WGS) entry which is preliminary data.</text>
</comment>
<reference evidence="1 2" key="1">
    <citation type="journal article" date="2021" name="Hortic Res">
        <title>Chromosome-scale assembly of the Dendrobium chrysotoxum genome enhances the understanding of orchid evolution.</title>
        <authorList>
            <person name="Zhang Y."/>
            <person name="Zhang G.Q."/>
            <person name="Zhang D."/>
            <person name="Liu X.D."/>
            <person name="Xu X.Y."/>
            <person name="Sun W.H."/>
            <person name="Yu X."/>
            <person name="Zhu X."/>
            <person name="Wang Z.W."/>
            <person name="Zhao X."/>
            <person name="Zhong W.Y."/>
            <person name="Chen H."/>
            <person name="Yin W.L."/>
            <person name="Huang T."/>
            <person name="Niu S.C."/>
            <person name="Liu Z.J."/>
        </authorList>
    </citation>
    <scope>NUCLEOTIDE SEQUENCE [LARGE SCALE GENOMIC DNA]</scope>
    <source>
        <strain evidence="1">Lindl</strain>
    </source>
</reference>
<gene>
    <name evidence="1" type="ORF">IEQ34_000084</name>
</gene>
<keyword evidence="2" id="KW-1185">Reference proteome</keyword>
<sequence>MACDKLIRWVIGLDLSAQSAIAMIAHSLFNPKYLCTLNFAFNWFHQMSILNFGWAKFEKLSSLNLFDILVGIFCLTKLTSLDLSFNYDAFRMLHLIIKLKILQHMSTMRELWSLK</sequence>
<evidence type="ECO:0000313" key="1">
    <source>
        <dbReference type="EMBL" id="KAH0470361.1"/>
    </source>
</evidence>
<protein>
    <submittedName>
        <fullName evidence="1">Uncharacterized protein</fullName>
    </submittedName>
</protein>
<organism evidence="1 2">
    <name type="scientific">Dendrobium chrysotoxum</name>
    <name type="common">Orchid</name>
    <dbReference type="NCBI Taxonomy" id="161865"/>
    <lineage>
        <taxon>Eukaryota</taxon>
        <taxon>Viridiplantae</taxon>
        <taxon>Streptophyta</taxon>
        <taxon>Embryophyta</taxon>
        <taxon>Tracheophyta</taxon>
        <taxon>Spermatophyta</taxon>
        <taxon>Magnoliopsida</taxon>
        <taxon>Liliopsida</taxon>
        <taxon>Asparagales</taxon>
        <taxon>Orchidaceae</taxon>
        <taxon>Epidendroideae</taxon>
        <taxon>Malaxideae</taxon>
        <taxon>Dendrobiinae</taxon>
        <taxon>Dendrobium</taxon>
    </lineage>
</organism>
<dbReference type="SUPFAM" id="SSF52047">
    <property type="entry name" value="RNI-like"/>
    <property type="match status" value="1"/>
</dbReference>
<accession>A0AAV7HNZ7</accession>
<dbReference type="EMBL" id="JAGFBR010000001">
    <property type="protein sequence ID" value="KAH0470361.1"/>
    <property type="molecule type" value="Genomic_DNA"/>
</dbReference>
<evidence type="ECO:0000313" key="2">
    <source>
        <dbReference type="Proteomes" id="UP000775213"/>
    </source>
</evidence>
<dbReference type="Proteomes" id="UP000775213">
    <property type="component" value="Unassembled WGS sequence"/>
</dbReference>
<name>A0AAV7HNZ7_DENCH</name>
<proteinExistence type="predicted"/>